<proteinExistence type="predicted"/>
<evidence type="ECO:0000256" key="4">
    <source>
        <dbReference type="ARBA" id="ARBA00022989"/>
    </source>
</evidence>
<dbReference type="PANTHER" id="PTHR40077">
    <property type="entry name" value="MEMBRANE PROTEIN-RELATED"/>
    <property type="match status" value="1"/>
</dbReference>
<dbReference type="NCBIfam" id="TIGR03954">
    <property type="entry name" value="integ_memb_HG"/>
    <property type="match status" value="1"/>
</dbReference>
<dbReference type="GO" id="GO:0005886">
    <property type="term" value="C:plasma membrane"/>
    <property type="evidence" value="ECO:0007669"/>
    <property type="project" value="UniProtKB-SubCell"/>
</dbReference>
<dbReference type="PANTHER" id="PTHR40077:SF1">
    <property type="entry name" value="MEMBRANE PROTEIN"/>
    <property type="match status" value="1"/>
</dbReference>
<keyword evidence="2" id="KW-1003">Cell membrane</keyword>
<dbReference type="AlphaFoldDB" id="A0A1I6XXR2"/>
<feature type="transmembrane region" description="Helical" evidence="6">
    <location>
        <begin position="6"/>
        <end position="26"/>
    </location>
</feature>
<evidence type="ECO:0000256" key="5">
    <source>
        <dbReference type="ARBA" id="ARBA00023136"/>
    </source>
</evidence>
<evidence type="ECO:0000256" key="3">
    <source>
        <dbReference type="ARBA" id="ARBA00022692"/>
    </source>
</evidence>
<keyword evidence="5 6" id="KW-0472">Membrane</keyword>
<dbReference type="STRING" id="477690.SAMN05216474_0498"/>
<feature type="transmembrane region" description="Helical" evidence="6">
    <location>
        <begin position="38"/>
        <end position="59"/>
    </location>
</feature>
<evidence type="ECO:0000256" key="2">
    <source>
        <dbReference type="ARBA" id="ARBA00022475"/>
    </source>
</evidence>
<reference evidence="8 9" key="1">
    <citation type="submission" date="2016-10" db="EMBL/GenBank/DDBJ databases">
        <authorList>
            <person name="de Groot N.N."/>
        </authorList>
    </citation>
    <scope>NUCLEOTIDE SEQUENCE [LARGE SCALE GENOMIC DNA]</scope>
    <source>
        <strain evidence="8 9">CGMCC 1.7005</strain>
    </source>
</reference>
<dbReference type="RefSeq" id="WP_090245960.1">
    <property type="nucleotide sequence ID" value="NZ_FPAS01000001.1"/>
</dbReference>
<name>A0A1I6XXR2_9FLAO</name>
<keyword evidence="4 6" id="KW-1133">Transmembrane helix</keyword>
<organism evidence="8 9">
    <name type="scientific">Lishizhenia tianjinensis</name>
    <dbReference type="NCBI Taxonomy" id="477690"/>
    <lineage>
        <taxon>Bacteria</taxon>
        <taxon>Pseudomonadati</taxon>
        <taxon>Bacteroidota</taxon>
        <taxon>Flavobacteriia</taxon>
        <taxon>Flavobacteriales</taxon>
        <taxon>Crocinitomicaceae</taxon>
        <taxon>Lishizhenia</taxon>
    </lineage>
</organism>
<keyword evidence="9" id="KW-1185">Reference proteome</keyword>
<feature type="domain" description="DUF3817" evidence="7">
    <location>
        <begin position="4"/>
        <end position="88"/>
    </location>
</feature>
<feature type="transmembrane region" description="Helical" evidence="6">
    <location>
        <begin position="65"/>
        <end position="84"/>
    </location>
</feature>
<evidence type="ECO:0000313" key="9">
    <source>
        <dbReference type="Proteomes" id="UP000236454"/>
    </source>
</evidence>
<comment type="subcellular location">
    <subcellularLocation>
        <location evidence="1">Cell membrane</location>
        <topology evidence="1">Multi-pass membrane protein</topology>
    </subcellularLocation>
</comment>
<keyword evidence="3 6" id="KW-0812">Transmembrane</keyword>
<dbReference type="EMBL" id="FPAS01000001">
    <property type="protein sequence ID" value="SFT42604.1"/>
    <property type="molecule type" value="Genomic_DNA"/>
</dbReference>
<gene>
    <name evidence="8" type="ORF">SAMN05216474_0498</name>
</gene>
<accession>A0A1I6XXR2</accession>
<evidence type="ECO:0000256" key="1">
    <source>
        <dbReference type="ARBA" id="ARBA00004651"/>
    </source>
</evidence>
<dbReference type="InterPro" id="IPR023845">
    <property type="entry name" value="DUF3817_TM"/>
</dbReference>
<sequence>MNLENFRKIAILEGVSWLLLLVTMGMKYGMDIYWPNKIVGYAHGFLFIAYVFFLLYFLYTKKWKFGFGVLAFVASLLPFGTFYLDKKYLKNM</sequence>
<evidence type="ECO:0000313" key="8">
    <source>
        <dbReference type="EMBL" id="SFT42604.1"/>
    </source>
</evidence>
<dbReference type="Proteomes" id="UP000236454">
    <property type="component" value="Unassembled WGS sequence"/>
</dbReference>
<dbReference type="Pfam" id="PF12823">
    <property type="entry name" value="DUF3817"/>
    <property type="match status" value="1"/>
</dbReference>
<evidence type="ECO:0000256" key="6">
    <source>
        <dbReference type="SAM" id="Phobius"/>
    </source>
</evidence>
<dbReference type="OrthoDB" id="1121311at2"/>
<protein>
    <submittedName>
        <fullName evidence="8">Integral membrane protein</fullName>
    </submittedName>
</protein>
<evidence type="ECO:0000259" key="7">
    <source>
        <dbReference type="Pfam" id="PF12823"/>
    </source>
</evidence>